<evidence type="ECO:0000259" key="3">
    <source>
        <dbReference type="SMART" id="SM00322"/>
    </source>
</evidence>
<dbReference type="InterPro" id="IPR004087">
    <property type="entry name" value="KH_dom"/>
</dbReference>
<sequence length="1132" mass="123949">MAATQQISTAFSFCYAPPASSDYTAFIDNDYFARREATMSDLRDICNNVMSRHCCQIALTAAADTTSLASIKPQTIHVDKPTDYNLTLTGPLNTVMAARGDLLSNCPLKINLTLKIPVKDFPTTTIARKQFDKIENETDTRIVIVPPQPHRSALISENRLSVVITGLPDLAEYARVRVLVALDEISNLRADILRVPLKLHNLICGRKRAGLQPIIEETTTNIYFPSPFGDLSSVEAGMDIAVVTDGGATPLLEELSPPIYITGEPVNVTRVKEMLSKLAIQKAKSMYHKDAILHARKLDWMLLHRRDELRKIMHDNGSYIAFPPIGSGMGTVTVYAENRVNAERTLRSLNFLACTIYEAYFYFNNRDSAIFGPEGKKHDFFGSINNIAGLLVQLSQASGAEVMYKDEIGCIEVFGTERDVRNVYQRVHEMAFLKVFHQNTVFNIELSNDQREFISGKKSGKINKIMKTTGAKIKFNAFSDYNFVIEVESTSVIKALDGLSMLQDELPAEISFYVPEMYHKRIIGVGGKNIQRIMKKYGVYVKFSNAEEFAALGGYYDNDDNVVARTPMKNQVNLDNLRHAVMELITQRDKDYVSQVVHISFRMHRQLLHDQGPYFAELSKKTLTRIMWPDHELASDCVTLVGPSTEVEHAVELVQAIVPEVYEFCVPRSSTLTAALASDTFQEVVVARIERELGIRVDVPSTPVLPPPPSVSSSSPSPSVTTATQSPPPPSSASAVVNHNHQSDNDNDDEQSHHSNNNAASTTTAPAVVSVRSGSQTTNSAPTSPSRSTPAPSSNGSPIVPENADFIIPLKTQKSNLGNLPAALDILIGYLRNHNVNLYDTVTPKASRTTPTTTANATHPSALSSASLVDSFSHFGSKVLPSVSDIGAQKMHHNSFSSFSLFDFAPSTSASTGTTHTAFDVPWNSFRDMNSPRTVENIRAIFDSPAKHDDINKHRMSMPVLGTQAGASGLGVFRPPGVSSGTSSIPGADIWLPQMSPLSSASATTSTTSNFSLTHPPPSAFDNKSFVDSKGRNSNNSSSNRMFGSGGGDSTLAAGSFYQPYPVIGSGLHSEFHPNSTQHQPQQHHHHHHFNNICPTSSTSTGSNTSMHSTSESSAALENDLRHFSRQQQKRC</sequence>
<dbReference type="InterPro" id="IPR004088">
    <property type="entry name" value="KH_dom_type_1"/>
</dbReference>
<feature type="domain" description="K Homology" evidence="3">
    <location>
        <begin position="506"/>
        <end position="586"/>
    </location>
</feature>
<proteinExistence type="predicted"/>
<dbReference type="InterPro" id="IPR036612">
    <property type="entry name" value="KH_dom_type_1_sf"/>
</dbReference>
<feature type="domain" description="K Homology" evidence="3">
    <location>
        <begin position="438"/>
        <end position="504"/>
    </location>
</feature>
<dbReference type="InterPro" id="IPR056553">
    <property type="entry name" value="KH_Mug60-KHD4"/>
</dbReference>
<dbReference type="EMBL" id="JAIXMP010000025">
    <property type="protein sequence ID" value="KAI9253795.1"/>
    <property type="molecule type" value="Genomic_DNA"/>
</dbReference>
<dbReference type="CDD" id="cd22453">
    <property type="entry name" value="KH-I_MUG60_like"/>
    <property type="match status" value="1"/>
</dbReference>
<dbReference type="Pfam" id="PF00013">
    <property type="entry name" value="KH_1"/>
    <property type="match status" value="1"/>
</dbReference>
<keyword evidence="5" id="KW-1185">Reference proteome</keyword>
<gene>
    <name evidence="4" type="ORF">BDA99DRAFT_163714</name>
</gene>
<protein>
    <recommendedName>
        <fullName evidence="3">K Homology domain-containing protein</fullName>
    </recommendedName>
</protein>
<organism evidence="4 5">
    <name type="scientific">Phascolomyces articulosus</name>
    <dbReference type="NCBI Taxonomy" id="60185"/>
    <lineage>
        <taxon>Eukaryota</taxon>
        <taxon>Fungi</taxon>
        <taxon>Fungi incertae sedis</taxon>
        <taxon>Mucoromycota</taxon>
        <taxon>Mucoromycotina</taxon>
        <taxon>Mucoromycetes</taxon>
        <taxon>Mucorales</taxon>
        <taxon>Lichtheimiaceae</taxon>
        <taxon>Phascolomyces</taxon>
    </lineage>
</organism>
<feature type="region of interest" description="Disordered" evidence="2">
    <location>
        <begin position="1068"/>
        <end position="1132"/>
    </location>
</feature>
<keyword evidence="1" id="KW-0694">RNA-binding</keyword>
<dbReference type="GO" id="GO:0003723">
    <property type="term" value="F:RNA binding"/>
    <property type="evidence" value="ECO:0007669"/>
    <property type="project" value="UniProtKB-UniRule"/>
</dbReference>
<feature type="compositionally biased region" description="Low complexity" evidence="2">
    <location>
        <begin position="1032"/>
        <end position="1043"/>
    </location>
</feature>
<dbReference type="Gene3D" id="3.30.1370.10">
    <property type="entry name" value="K Homology domain, type 1"/>
    <property type="match status" value="3"/>
</dbReference>
<evidence type="ECO:0000256" key="2">
    <source>
        <dbReference type="SAM" id="MobiDB-lite"/>
    </source>
</evidence>
<feature type="domain" description="K Homology" evidence="3">
    <location>
        <begin position="591"/>
        <end position="659"/>
    </location>
</feature>
<dbReference type="SUPFAM" id="SSF54791">
    <property type="entry name" value="Eukaryotic type KH-domain (KH-domain type I)"/>
    <property type="match status" value="4"/>
</dbReference>
<dbReference type="SMART" id="SM00322">
    <property type="entry name" value="KH"/>
    <property type="match status" value="4"/>
</dbReference>
<feature type="domain" description="K Homology" evidence="3">
    <location>
        <begin position="187"/>
        <end position="280"/>
    </location>
</feature>
<feature type="region of interest" description="Disordered" evidence="2">
    <location>
        <begin position="699"/>
        <end position="800"/>
    </location>
</feature>
<dbReference type="Proteomes" id="UP001209540">
    <property type="component" value="Unassembled WGS sequence"/>
</dbReference>
<evidence type="ECO:0000256" key="1">
    <source>
        <dbReference type="PROSITE-ProRule" id="PRU00117"/>
    </source>
</evidence>
<reference evidence="4" key="1">
    <citation type="journal article" date="2022" name="IScience">
        <title>Evolution of zygomycete secretomes and the origins of terrestrial fungal ecologies.</title>
        <authorList>
            <person name="Chang Y."/>
            <person name="Wang Y."/>
            <person name="Mondo S."/>
            <person name="Ahrendt S."/>
            <person name="Andreopoulos W."/>
            <person name="Barry K."/>
            <person name="Beard J."/>
            <person name="Benny G.L."/>
            <person name="Blankenship S."/>
            <person name="Bonito G."/>
            <person name="Cuomo C."/>
            <person name="Desiro A."/>
            <person name="Gervers K.A."/>
            <person name="Hundley H."/>
            <person name="Kuo A."/>
            <person name="LaButti K."/>
            <person name="Lang B.F."/>
            <person name="Lipzen A."/>
            <person name="O'Donnell K."/>
            <person name="Pangilinan J."/>
            <person name="Reynolds N."/>
            <person name="Sandor L."/>
            <person name="Smith M.E."/>
            <person name="Tsang A."/>
            <person name="Grigoriev I.V."/>
            <person name="Stajich J.E."/>
            <person name="Spatafora J.W."/>
        </authorList>
    </citation>
    <scope>NUCLEOTIDE SEQUENCE</scope>
    <source>
        <strain evidence="4">RSA 2281</strain>
    </source>
</reference>
<evidence type="ECO:0000313" key="4">
    <source>
        <dbReference type="EMBL" id="KAI9253795.1"/>
    </source>
</evidence>
<feature type="region of interest" description="Disordered" evidence="2">
    <location>
        <begin position="1002"/>
        <end position="1047"/>
    </location>
</feature>
<dbReference type="Pfam" id="PF24563">
    <property type="entry name" value="KH_Mug60-KHD4"/>
    <property type="match status" value="1"/>
</dbReference>
<feature type="compositionally biased region" description="Low complexity" evidence="2">
    <location>
        <begin position="711"/>
        <end position="725"/>
    </location>
</feature>
<evidence type="ECO:0000313" key="5">
    <source>
        <dbReference type="Proteomes" id="UP001209540"/>
    </source>
</evidence>
<dbReference type="AlphaFoldDB" id="A0AAD5K365"/>
<reference evidence="4" key="2">
    <citation type="submission" date="2023-02" db="EMBL/GenBank/DDBJ databases">
        <authorList>
            <consortium name="DOE Joint Genome Institute"/>
            <person name="Mondo S.J."/>
            <person name="Chang Y."/>
            <person name="Wang Y."/>
            <person name="Ahrendt S."/>
            <person name="Andreopoulos W."/>
            <person name="Barry K."/>
            <person name="Beard J."/>
            <person name="Benny G.L."/>
            <person name="Blankenship S."/>
            <person name="Bonito G."/>
            <person name="Cuomo C."/>
            <person name="Desiro A."/>
            <person name="Gervers K.A."/>
            <person name="Hundley H."/>
            <person name="Kuo A."/>
            <person name="LaButti K."/>
            <person name="Lang B.F."/>
            <person name="Lipzen A."/>
            <person name="O'Donnell K."/>
            <person name="Pangilinan J."/>
            <person name="Reynolds N."/>
            <person name="Sandor L."/>
            <person name="Smith M.W."/>
            <person name="Tsang A."/>
            <person name="Grigoriev I.V."/>
            <person name="Stajich J.E."/>
            <person name="Spatafora J.W."/>
        </authorList>
    </citation>
    <scope>NUCLEOTIDE SEQUENCE</scope>
    <source>
        <strain evidence="4">RSA 2281</strain>
    </source>
</reference>
<feature type="compositionally biased region" description="Low complexity" evidence="2">
    <location>
        <begin position="754"/>
        <end position="795"/>
    </location>
</feature>
<accession>A0AAD5K365</accession>
<dbReference type="PROSITE" id="PS50084">
    <property type="entry name" value="KH_TYPE_1"/>
    <property type="match status" value="1"/>
</dbReference>
<name>A0AAD5K365_9FUNG</name>
<comment type="caution">
    <text evidence="4">The sequence shown here is derived from an EMBL/GenBank/DDBJ whole genome shotgun (WGS) entry which is preliminary data.</text>
</comment>
<feature type="compositionally biased region" description="Low complexity" evidence="2">
    <location>
        <begin position="1096"/>
        <end position="1114"/>
    </location>
</feature>